<dbReference type="EC" id="3.1.1.-" evidence="3"/>
<dbReference type="PROSITE" id="PS00122">
    <property type="entry name" value="CARBOXYLESTERASE_B_1"/>
    <property type="match status" value="1"/>
</dbReference>
<evidence type="ECO:0000259" key="4">
    <source>
        <dbReference type="Pfam" id="PF00135"/>
    </source>
</evidence>
<dbReference type="PROSITE" id="PS00941">
    <property type="entry name" value="CARBOXYLESTERASE_B_2"/>
    <property type="match status" value="1"/>
</dbReference>
<dbReference type="RefSeq" id="WP_344710401.1">
    <property type="nucleotide sequence ID" value="NZ_BAAAWH010000001.1"/>
</dbReference>
<evidence type="ECO:0000313" key="6">
    <source>
        <dbReference type="Proteomes" id="UP001589611"/>
    </source>
</evidence>
<dbReference type="InterPro" id="IPR029058">
    <property type="entry name" value="AB_hydrolase_fold"/>
</dbReference>
<dbReference type="Pfam" id="PF00135">
    <property type="entry name" value="COesterase"/>
    <property type="match status" value="1"/>
</dbReference>
<reference evidence="5 6" key="1">
    <citation type="submission" date="2024-09" db="EMBL/GenBank/DDBJ databases">
        <authorList>
            <person name="Sun Q."/>
            <person name="Mori K."/>
        </authorList>
    </citation>
    <scope>NUCLEOTIDE SEQUENCE [LARGE SCALE GENOMIC DNA]</scope>
    <source>
        <strain evidence="5 6">JCM 1342</strain>
    </source>
</reference>
<dbReference type="EMBL" id="JBHMBE010000001">
    <property type="protein sequence ID" value="MFB9644183.1"/>
    <property type="molecule type" value="Genomic_DNA"/>
</dbReference>
<dbReference type="InterPro" id="IPR019826">
    <property type="entry name" value="Carboxylesterase_B_AS"/>
</dbReference>
<feature type="domain" description="Carboxylesterase type B" evidence="4">
    <location>
        <begin position="8"/>
        <end position="348"/>
    </location>
</feature>
<dbReference type="Gene3D" id="3.40.50.1820">
    <property type="entry name" value="alpha/beta hydrolase"/>
    <property type="match status" value="1"/>
</dbReference>
<name>A0ABV5SV07_9MICO</name>
<evidence type="ECO:0000256" key="1">
    <source>
        <dbReference type="ARBA" id="ARBA00005964"/>
    </source>
</evidence>
<protein>
    <recommendedName>
        <fullName evidence="3">Carboxylic ester hydrolase</fullName>
        <ecNumber evidence="3">3.1.1.-</ecNumber>
    </recommendedName>
</protein>
<organism evidence="5 6">
    <name type="scientific">Microbacterium terregens</name>
    <dbReference type="NCBI Taxonomy" id="69363"/>
    <lineage>
        <taxon>Bacteria</taxon>
        <taxon>Bacillati</taxon>
        <taxon>Actinomycetota</taxon>
        <taxon>Actinomycetes</taxon>
        <taxon>Micrococcales</taxon>
        <taxon>Microbacteriaceae</taxon>
        <taxon>Microbacterium</taxon>
    </lineage>
</organism>
<dbReference type="SUPFAM" id="SSF53474">
    <property type="entry name" value="alpha/beta-Hydrolases"/>
    <property type="match status" value="1"/>
</dbReference>
<proteinExistence type="inferred from homology"/>
<dbReference type="InterPro" id="IPR002018">
    <property type="entry name" value="CarbesteraseB"/>
</dbReference>
<evidence type="ECO:0000256" key="2">
    <source>
        <dbReference type="ARBA" id="ARBA00022801"/>
    </source>
</evidence>
<comment type="similarity">
    <text evidence="1 3">Belongs to the type-B carboxylesterase/lipase family.</text>
</comment>
<dbReference type="InterPro" id="IPR050309">
    <property type="entry name" value="Type-B_Carboxylest/Lipase"/>
</dbReference>
<sequence>MNTQRPLEVRVTGGLIRGIREGATTAWRGIPYAAAPVGRLRFRAPRRAVPWTGCRDATVFGKVAPQVHKGQFTGAAPDVPSGEDCLTINVVAPTSASAGLLPVMVFIHGGGYSAGSSRDFSGQGRNFVDTGKVVYVSFNYRLGALGYLDFSRYSTLRRPMESNLGLRDQIAALGWVHRNIHLFGGDPDRVTVFGESAGGNAVTTLMGTPSARGLFARAIAQSAPPDAVYSRAMAAGWAEQFVEVLRSQTALVGPDAPSGAGEPVARDAPLTVEATVALLTRAEPLALATAALVLQARTPAQMPGTFCLAPVIDGRLVPRHPMASFRNGTAHRIPLIIGTNDREGTIFRGRIDILPRSAPRIAAVLARGTDEGRDHIARAYPGLPGAGTAADFGGDYAFWYPCVAVAERHSRYAPVYVYRFDVAPRLLRWAGLDATHGLELFALFEQADAPLARTMTSLGGRKVFSSAGARMRDAWLRFAAVGAPPAYWPEYVVPRRLTLIIAQPDRIESDPRAERRRAWTALLPLA</sequence>
<accession>A0ABV5SV07</accession>
<dbReference type="InterPro" id="IPR019819">
    <property type="entry name" value="Carboxylesterase_B_CS"/>
</dbReference>
<evidence type="ECO:0000313" key="5">
    <source>
        <dbReference type="EMBL" id="MFB9644183.1"/>
    </source>
</evidence>
<evidence type="ECO:0000256" key="3">
    <source>
        <dbReference type="RuleBase" id="RU361235"/>
    </source>
</evidence>
<gene>
    <name evidence="5" type="ORF">ACFFPJ_00070</name>
</gene>
<dbReference type="Proteomes" id="UP001589611">
    <property type="component" value="Unassembled WGS sequence"/>
</dbReference>
<keyword evidence="6" id="KW-1185">Reference proteome</keyword>
<comment type="caution">
    <text evidence="5">The sequence shown here is derived from an EMBL/GenBank/DDBJ whole genome shotgun (WGS) entry which is preliminary data.</text>
</comment>
<keyword evidence="2 3" id="KW-0378">Hydrolase</keyword>
<dbReference type="PANTHER" id="PTHR11559">
    <property type="entry name" value="CARBOXYLESTERASE"/>
    <property type="match status" value="1"/>
</dbReference>